<evidence type="ECO:0008006" key="5">
    <source>
        <dbReference type="Google" id="ProtNLM"/>
    </source>
</evidence>
<feature type="signal peptide" evidence="2">
    <location>
        <begin position="1"/>
        <end position="25"/>
    </location>
</feature>
<sequence length="69" mass="7190">MKQRHIQNVLMVSAAFFAISAPVGGARANNASPFGASSVAQVAQVRVQSVQSGAQKRRESESSDDETAG</sequence>
<protein>
    <recommendedName>
        <fullName evidence="5">Outer membrane protein</fullName>
    </recommendedName>
</protein>
<evidence type="ECO:0000313" key="3">
    <source>
        <dbReference type="EMBL" id="SAK96285.1"/>
    </source>
</evidence>
<dbReference type="EMBL" id="FCOI02000047">
    <property type="protein sequence ID" value="SAK96285.1"/>
    <property type="molecule type" value="Genomic_DNA"/>
</dbReference>
<dbReference type="OrthoDB" id="9114654at2"/>
<dbReference type="RefSeq" id="WP_061164792.1">
    <property type="nucleotide sequence ID" value="NZ_FCOI02000047.1"/>
</dbReference>
<keyword evidence="4" id="KW-1185">Reference proteome</keyword>
<name>A0A158DNY5_9BURK</name>
<keyword evidence="2" id="KW-0732">Signal</keyword>
<evidence type="ECO:0000256" key="2">
    <source>
        <dbReference type="SAM" id="SignalP"/>
    </source>
</evidence>
<gene>
    <name evidence="3" type="ORF">AWB76_07272</name>
</gene>
<organism evidence="3 4">
    <name type="scientific">Caballeronia temeraria</name>
    <dbReference type="NCBI Taxonomy" id="1777137"/>
    <lineage>
        <taxon>Bacteria</taxon>
        <taxon>Pseudomonadati</taxon>
        <taxon>Pseudomonadota</taxon>
        <taxon>Betaproteobacteria</taxon>
        <taxon>Burkholderiales</taxon>
        <taxon>Burkholderiaceae</taxon>
        <taxon>Caballeronia</taxon>
    </lineage>
</organism>
<dbReference type="AlphaFoldDB" id="A0A158DNY5"/>
<evidence type="ECO:0000256" key="1">
    <source>
        <dbReference type="SAM" id="MobiDB-lite"/>
    </source>
</evidence>
<reference evidence="4" key="1">
    <citation type="submission" date="2016-01" db="EMBL/GenBank/DDBJ databases">
        <authorList>
            <person name="Peeters Charlotte."/>
        </authorList>
    </citation>
    <scope>NUCLEOTIDE SEQUENCE [LARGE SCALE GENOMIC DNA]</scope>
</reference>
<evidence type="ECO:0000313" key="4">
    <source>
        <dbReference type="Proteomes" id="UP000054624"/>
    </source>
</evidence>
<dbReference type="Proteomes" id="UP000054624">
    <property type="component" value="Unassembled WGS sequence"/>
</dbReference>
<accession>A0A158DNY5</accession>
<proteinExistence type="predicted"/>
<feature type="chain" id="PRO_5007624368" description="Outer membrane protein" evidence="2">
    <location>
        <begin position="26"/>
        <end position="69"/>
    </location>
</feature>
<feature type="region of interest" description="Disordered" evidence="1">
    <location>
        <begin position="48"/>
        <end position="69"/>
    </location>
</feature>